<accession>A0A4V3C9Q5</accession>
<evidence type="ECO:0000256" key="2">
    <source>
        <dbReference type="ARBA" id="ARBA00022692"/>
    </source>
</evidence>
<evidence type="ECO:0000259" key="7">
    <source>
        <dbReference type="PROSITE" id="PS51012"/>
    </source>
</evidence>
<comment type="subcellular location">
    <subcellularLocation>
        <location evidence="6">Cell membrane</location>
        <topology evidence="6">Multi-pass membrane protein</topology>
    </subcellularLocation>
    <subcellularLocation>
        <location evidence="1">Membrane</location>
        <topology evidence="1">Multi-pass membrane protein</topology>
    </subcellularLocation>
</comment>
<keyword evidence="4 6" id="KW-0472">Membrane</keyword>
<evidence type="ECO:0000313" key="9">
    <source>
        <dbReference type="Proteomes" id="UP000295388"/>
    </source>
</evidence>
<evidence type="ECO:0000256" key="5">
    <source>
        <dbReference type="ARBA" id="ARBA00023251"/>
    </source>
</evidence>
<organism evidence="8 9">
    <name type="scientific">Kribbella caucasensis</name>
    <dbReference type="NCBI Taxonomy" id="2512215"/>
    <lineage>
        <taxon>Bacteria</taxon>
        <taxon>Bacillati</taxon>
        <taxon>Actinomycetota</taxon>
        <taxon>Actinomycetes</taxon>
        <taxon>Propionibacteriales</taxon>
        <taxon>Kribbellaceae</taxon>
        <taxon>Kribbella</taxon>
    </lineage>
</organism>
<evidence type="ECO:0000313" key="8">
    <source>
        <dbReference type="EMBL" id="TDO46729.1"/>
    </source>
</evidence>
<feature type="transmembrane region" description="Helical" evidence="6">
    <location>
        <begin position="21"/>
        <end position="41"/>
    </location>
</feature>
<dbReference type="PANTHER" id="PTHR43229">
    <property type="entry name" value="NODULATION PROTEIN J"/>
    <property type="match status" value="1"/>
</dbReference>
<feature type="transmembrane region" description="Helical" evidence="6">
    <location>
        <begin position="102"/>
        <end position="135"/>
    </location>
</feature>
<keyword evidence="2 6" id="KW-0812">Transmembrane</keyword>
<gene>
    <name evidence="8" type="ORF">EV643_110112</name>
</gene>
<dbReference type="AlphaFoldDB" id="A0A4V3C9Q5"/>
<dbReference type="InterPro" id="IPR013525">
    <property type="entry name" value="ABC2_TM"/>
</dbReference>
<dbReference type="PANTHER" id="PTHR43229:SF2">
    <property type="entry name" value="NODULATION PROTEIN J"/>
    <property type="match status" value="1"/>
</dbReference>
<dbReference type="PROSITE" id="PS51012">
    <property type="entry name" value="ABC_TM2"/>
    <property type="match status" value="1"/>
</dbReference>
<keyword evidence="5" id="KW-0046">Antibiotic resistance</keyword>
<evidence type="ECO:0000256" key="3">
    <source>
        <dbReference type="ARBA" id="ARBA00022989"/>
    </source>
</evidence>
<dbReference type="InterPro" id="IPR047817">
    <property type="entry name" value="ABC2_TM_bact-type"/>
</dbReference>
<keyword evidence="6" id="KW-1003">Cell membrane</keyword>
<sequence>MSTASLVRHQVRYDGKTYWRSPSTIFFAFVLPIMFLIIFVTVFGNQRMELADGQLVSGATYYLPGIVALGLIQTTFTNLAVSLTASRERGLLKRLRTTPLPTWIFMAGRIITSAAAAILLVVVLVAIGRVIYGVAVPTTTIAAGLLALIVGTFTFSALAFAVSTAIPSQDAALPIMNAITLPLYFISGIFIPQELIPDGVREVAQVFPVKRLYDAFLTVFDPATTGAGIELTDLGIVAGWGLVATIVGTTAFRWAPRTD</sequence>
<keyword evidence="9" id="KW-1185">Reference proteome</keyword>
<feature type="transmembrane region" description="Helical" evidence="6">
    <location>
        <begin position="234"/>
        <end position="255"/>
    </location>
</feature>
<feature type="transmembrane region" description="Helical" evidence="6">
    <location>
        <begin position="61"/>
        <end position="81"/>
    </location>
</feature>
<feature type="transmembrane region" description="Helical" evidence="6">
    <location>
        <begin position="171"/>
        <end position="191"/>
    </location>
</feature>
<dbReference type="OrthoDB" id="9778589at2"/>
<protein>
    <recommendedName>
        <fullName evidence="6">Transport permease protein</fullName>
    </recommendedName>
</protein>
<proteinExistence type="inferred from homology"/>
<keyword evidence="6" id="KW-0813">Transport</keyword>
<dbReference type="InterPro" id="IPR051784">
    <property type="entry name" value="Nod_factor_ABC_transporter"/>
</dbReference>
<dbReference type="RefSeq" id="WP_133801892.1">
    <property type="nucleotide sequence ID" value="NZ_SNWQ01000010.1"/>
</dbReference>
<evidence type="ECO:0000256" key="1">
    <source>
        <dbReference type="ARBA" id="ARBA00004141"/>
    </source>
</evidence>
<comment type="similarity">
    <text evidence="6">Belongs to the ABC-2 integral membrane protein family.</text>
</comment>
<name>A0A4V3C9Q5_9ACTN</name>
<dbReference type="PIRSF" id="PIRSF006648">
    <property type="entry name" value="DrrB"/>
    <property type="match status" value="1"/>
</dbReference>
<dbReference type="GO" id="GO:0043190">
    <property type="term" value="C:ATP-binding cassette (ABC) transporter complex"/>
    <property type="evidence" value="ECO:0007669"/>
    <property type="project" value="InterPro"/>
</dbReference>
<evidence type="ECO:0000256" key="6">
    <source>
        <dbReference type="RuleBase" id="RU361157"/>
    </source>
</evidence>
<feature type="transmembrane region" description="Helical" evidence="6">
    <location>
        <begin position="141"/>
        <end position="162"/>
    </location>
</feature>
<dbReference type="GO" id="GO:0046677">
    <property type="term" value="P:response to antibiotic"/>
    <property type="evidence" value="ECO:0007669"/>
    <property type="project" value="UniProtKB-KW"/>
</dbReference>
<reference evidence="8 9" key="1">
    <citation type="submission" date="2019-03" db="EMBL/GenBank/DDBJ databases">
        <title>Genomic Encyclopedia of Type Strains, Phase III (KMG-III): the genomes of soil and plant-associated and newly described type strains.</title>
        <authorList>
            <person name="Whitman W."/>
        </authorList>
    </citation>
    <scope>NUCLEOTIDE SEQUENCE [LARGE SCALE GENOMIC DNA]</scope>
    <source>
        <strain evidence="8 9">VKM Ac-2527</strain>
    </source>
</reference>
<dbReference type="GO" id="GO:0140359">
    <property type="term" value="F:ABC-type transporter activity"/>
    <property type="evidence" value="ECO:0007669"/>
    <property type="project" value="InterPro"/>
</dbReference>
<dbReference type="InterPro" id="IPR000412">
    <property type="entry name" value="ABC_2_transport"/>
</dbReference>
<dbReference type="Pfam" id="PF01061">
    <property type="entry name" value="ABC2_membrane"/>
    <property type="match status" value="1"/>
</dbReference>
<comment type="caution">
    <text evidence="8">The sequence shown here is derived from an EMBL/GenBank/DDBJ whole genome shotgun (WGS) entry which is preliminary data.</text>
</comment>
<feature type="domain" description="ABC transmembrane type-2" evidence="7">
    <location>
        <begin position="23"/>
        <end position="255"/>
    </location>
</feature>
<keyword evidence="3 6" id="KW-1133">Transmembrane helix</keyword>
<evidence type="ECO:0000256" key="4">
    <source>
        <dbReference type="ARBA" id="ARBA00023136"/>
    </source>
</evidence>
<dbReference type="EMBL" id="SNWQ01000010">
    <property type="protein sequence ID" value="TDO46729.1"/>
    <property type="molecule type" value="Genomic_DNA"/>
</dbReference>
<dbReference type="Proteomes" id="UP000295388">
    <property type="component" value="Unassembled WGS sequence"/>
</dbReference>